<dbReference type="AlphaFoldDB" id="A0A162KQG2"/>
<dbReference type="OrthoDB" id="47007at2759"/>
<evidence type="ECO:0000256" key="2">
    <source>
        <dbReference type="ARBA" id="ARBA00022857"/>
    </source>
</evidence>
<name>A0A162KQG2_CORDF</name>
<dbReference type="InterPro" id="IPR002347">
    <property type="entry name" value="SDR_fam"/>
</dbReference>
<evidence type="ECO:0000313" key="4">
    <source>
        <dbReference type="EMBL" id="OAA82566.1"/>
    </source>
</evidence>
<dbReference type="PANTHER" id="PTHR42760">
    <property type="entry name" value="SHORT-CHAIN DEHYDROGENASES/REDUCTASES FAMILY MEMBER"/>
    <property type="match status" value="1"/>
</dbReference>
<dbReference type="SUPFAM" id="SSF51735">
    <property type="entry name" value="NAD(P)-binding Rossmann-fold domains"/>
    <property type="match status" value="1"/>
</dbReference>
<dbReference type="STRING" id="1081108.A0A162KQG2"/>
<reference evidence="4 5" key="1">
    <citation type="journal article" date="2016" name="Genome Biol. Evol.">
        <title>Divergent and convergent evolution of fungal pathogenicity.</title>
        <authorList>
            <person name="Shang Y."/>
            <person name="Xiao G."/>
            <person name="Zheng P."/>
            <person name="Cen K."/>
            <person name="Zhan S."/>
            <person name="Wang C."/>
        </authorList>
    </citation>
    <scope>NUCLEOTIDE SEQUENCE [LARGE SCALE GENOMIC DNA]</scope>
    <source>
        <strain evidence="4 5">RCEF 1005</strain>
    </source>
</reference>
<dbReference type="PRINTS" id="PR00081">
    <property type="entry name" value="GDHRDH"/>
</dbReference>
<dbReference type="InterPro" id="IPR036291">
    <property type="entry name" value="NAD(P)-bd_dom_sf"/>
</dbReference>
<keyword evidence="2" id="KW-0521">NADP</keyword>
<accession>A0A162KQG2</accession>
<protein>
    <submittedName>
        <fullName evidence="4">NAD(P)-binding domain protein</fullName>
    </submittedName>
</protein>
<dbReference type="GO" id="GO:0006633">
    <property type="term" value="P:fatty acid biosynthetic process"/>
    <property type="evidence" value="ECO:0007669"/>
    <property type="project" value="TreeGrafter"/>
</dbReference>
<proteinExistence type="inferred from homology"/>
<dbReference type="PRINTS" id="PR00080">
    <property type="entry name" value="SDRFAMILY"/>
</dbReference>
<dbReference type="EMBL" id="AZHF01000001">
    <property type="protein sequence ID" value="OAA82566.1"/>
    <property type="molecule type" value="Genomic_DNA"/>
</dbReference>
<dbReference type="FunFam" id="3.40.50.720:FF:000084">
    <property type="entry name" value="Short-chain dehydrogenase reductase"/>
    <property type="match status" value="1"/>
</dbReference>
<keyword evidence="3" id="KW-0560">Oxidoreductase</keyword>
<evidence type="ECO:0000256" key="1">
    <source>
        <dbReference type="ARBA" id="ARBA00006484"/>
    </source>
</evidence>
<sequence length="254" mass="25998">MARDRVLEGKTAIVTGASKPNGIGAATALLLAEQGANILIQYNSNKAAAEKVVKLITERGVNAAAAEADASSATFGADLVRVALDKLSSSSIDIIVNNAGIAIPHPDAAAVDLESWDKTMHANVRGPFLLIQAALPHMRRGGRIINVGSIAGKFGISMLTVYGASKAALMYLSTSMKDELAAKGITINMVAPGPIATDLSMEGTPVGDKLLAAQAIKREGLPGEVAEAISFLASPGSSFITGQLLAVDGGIQNP</sequence>
<gene>
    <name evidence="4" type="ORF">LEL_02111</name>
</gene>
<comment type="caution">
    <text evidence="4">The sequence shown here is derived from an EMBL/GenBank/DDBJ whole genome shotgun (WGS) entry which is preliminary data.</text>
</comment>
<dbReference type="GO" id="GO:0016616">
    <property type="term" value="F:oxidoreductase activity, acting on the CH-OH group of donors, NAD or NADP as acceptor"/>
    <property type="evidence" value="ECO:0007669"/>
    <property type="project" value="TreeGrafter"/>
</dbReference>
<dbReference type="PANTHER" id="PTHR42760:SF133">
    <property type="entry name" value="3-OXOACYL-[ACYL-CARRIER-PROTEIN] REDUCTASE"/>
    <property type="match status" value="1"/>
</dbReference>
<organism evidence="4 5">
    <name type="scientific">Akanthomyces lecanii RCEF 1005</name>
    <dbReference type="NCBI Taxonomy" id="1081108"/>
    <lineage>
        <taxon>Eukaryota</taxon>
        <taxon>Fungi</taxon>
        <taxon>Dikarya</taxon>
        <taxon>Ascomycota</taxon>
        <taxon>Pezizomycotina</taxon>
        <taxon>Sordariomycetes</taxon>
        <taxon>Hypocreomycetidae</taxon>
        <taxon>Hypocreales</taxon>
        <taxon>Cordycipitaceae</taxon>
        <taxon>Akanthomyces</taxon>
        <taxon>Cordyceps confragosa</taxon>
    </lineage>
</organism>
<dbReference type="GO" id="GO:0048038">
    <property type="term" value="F:quinone binding"/>
    <property type="evidence" value="ECO:0007669"/>
    <property type="project" value="TreeGrafter"/>
</dbReference>
<dbReference type="Gene3D" id="3.40.50.720">
    <property type="entry name" value="NAD(P)-binding Rossmann-like Domain"/>
    <property type="match status" value="1"/>
</dbReference>
<evidence type="ECO:0000313" key="5">
    <source>
        <dbReference type="Proteomes" id="UP000076881"/>
    </source>
</evidence>
<comment type="similarity">
    <text evidence="1">Belongs to the short-chain dehydrogenases/reductases (SDR) family.</text>
</comment>
<dbReference type="Pfam" id="PF13561">
    <property type="entry name" value="adh_short_C2"/>
    <property type="match status" value="1"/>
</dbReference>
<dbReference type="Proteomes" id="UP000076881">
    <property type="component" value="Unassembled WGS sequence"/>
</dbReference>
<keyword evidence="5" id="KW-1185">Reference proteome</keyword>
<evidence type="ECO:0000256" key="3">
    <source>
        <dbReference type="ARBA" id="ARBA00023002"/>
    </source>
</evidence>